<dbReference type="EMBL" id="SIZZ01000001">
    <property type="protein sequence ID" value="TBR39809.1"/>
    <property type="molecule type" value="Genomic_DNA"/>
</dbReference>
<sequence>MDTRGLLVLPSLLGGLVTLFGFRDTEPATGSRDAVAHLVVTLGGFNLSLFGRAAPRAADAWQRNALLADASCVTGMGDMHACGSLLSAVDLLAWHRKLSIYRDERHDELRLGSTGDCLGMHLQRLVSDDCIAVTVVMVAPGSGVSLHALSDAMRAVSTLKFVVSQQTLEHFCNDVALASQRFPVQHGHAVLPI</sequence>
<accession>A0ABY1YWT8</accession>
<dbReference type="InterPro" id="IPR056510">
    <property type="entry name" value="WapI"/>
</dbReference>
<evidence type="ECO:0000313" key="1">
    <source>
        <dbReference type="EMBL" id="TBR39809.1"/>
    </source>
</evidence>
<evidence type="ECO:0000313" key="2">
    <source>
        <dbReference type="Proteomes" id="UP000293025"/>
    </source>
</evidence>
<organism evidence="1 2">
    <name type="scientific">Dyella terrae</name>
    <dbReference type="NCBI Taxonomy" id="522259"/>
    <lineage>
        <taxon>Bacteria</taxon>
        <taxon>Pseudomonadati</taxon>
        <taxon>Pseudomonadota</taxon>
        <taxon>Gammaproteobacteria</taxon>
        <taxon>Lysobacterales</taxon>
        <taxon>Rhodanobacteraceae</taxon>
        <taxon>Dyella</taxon>
    </lineage>
</organism>
<keyword evidence="2" id="KW-1185">Reference proteome</keyword>
<dbReference type="Pfam" id="PF24716">
    <property type="entry name" value="WapI"/>
    <property type="match status" value="1"/>
</dbReference>
<proteinExistence type="predicted"/>
<gene>
    <name evidence="1" type="ORF">EYV96_06395</name>
</gene>
<evidence type="ECO:0008006" key="3">
    <source>
        <dbReference type="Google" id="ProtNLM"/>
    </source>
</evidence>
<name>A0ABY1YWT8_9GAMM</name>
<reference evidence="1 2" key="1">
    <citation type="submission" date="2019-02" db="EMBL/GenBank/DDBJ databases">
        <title>Dyella amyloliquefaciens sp. nov., isolated from forest soil.</title>
        <authorList>
            <person name="Gao Z.-H."/>
            <person name="Qiu L.-H."/>
        </authorList>
    </citation>
    <scope>NUCLEOTIDE SEQUENCE [LARGE SCALE GENOMIC DNA]</scope>
    <source>
        <strain evidence="1 2">KACC 12748</strain>
    </source>
</reference>
<comment type="caution">
    <text evidence="1">The sequence shown here is derived from an EMBL/GenBank/DDBJ whole genome shotgun (WGS) entry which is preliminary data.</text>
</comment>
<dbReference type="RefSeq" id="WP_131150611.1">
    <property type="nucleotide sequence ID" value="NZ_SIZZ01000001.1"/>
</dbReference>
<dbReference type="Proteomes" id="UP000293025">
    <property type="component" value="Unassembled WGS sequence"/>
</dbReference>
<protein>
    <recommendedName>
        <fullName evidence="3">Secreted protein</fullName>
    </recommendedName>
</protein>